<reference evidence="1 3" key="2">
    <citation type="submission" date="2018-03" db="EMBL/GenBank/DDBJ databases">
        <title>Genomic Encyclopedia of Archaeal and Bacterial Type Strains, Phase II (KMG-II): from individual species to whole genera.</title>
        <authorList>
            <person name="Goeker M."/>
        </authorList>
    </citation>
    <scope>NUCLEOTIDE SEQUENCE [LARGE SCALE GENOMIC DNA]</scope>
    <source>
        <strain evidence="1 3">DSM 25227</strain>
    </source>
</reference>
<dbReference type="AlphaFoldDB" id="A0A2Y9C3I3"/>
<sequence>MSTPRAPGRVELRSYASRVDIPFEAANGILLEYGQMIHDRFLSMGGFPFDHKMHIASF</sequence>
<evidence type="ECO:0000313" key="3">
    <source>
        <dbReference type="Proteomes" id="UP000245839"/>
    </source>
</evidence>
<dbReference type="Proteomes" id="UP000251571">
    <property type="component" value="Unassembled WGS sequence"/>
</dbReference>
<evidence type="ECO:0000313" key="4">
    <source>
        <dbReference type="Proteomes" id="UP000251571"/>
    </source>
</evidence>
<dbReference type="RefSeq" id="WP_170125540.1">
    <property type="nucleotide sequence ID" value="NZ_QGDJ01000021.1"/>
</dbReference>
<evidence type="ECO:0000313" key="1">
    <source>
        <dbReference type="EMBL" id="PWJ10921.1"/>
    </source>
</evidence>
<gene>
    <name evidence="1" type="ORF">BCF38_12126</name>
    <name evidence="2" type="ORF">SAMN05421539_12126</name>
</gene>
<dbReference type="EMBL" id="QGDJ01000021">
    <property type="protein sequence ID" value="PWJ10921.1"/>
    <property type="molecule type" value="Genomic_DNA"/>
</dbReference>
<accession>A0A2Y9C3I3</accession>
<protein>
    <submittedName>
        <fullName evidence="2">Uncharacterized protein</fullName>
    </submittedName>
</protein>
<dbReference type="EMBL" id="UETC01000021">
    <property type="protein sequence ID" value="SSA51522.1"/>
    <property type="molecule type" value="Genomic_DNA"/>
</dbReference>
<evidence type="ECO:0000313" key="2">
    <source>
        <dbReference type="EMBL" id="SSA51522.1"/>
    </source>
</evidence>
<proteinExistence type="predicted"/>
<name>A0A2Y9C3I3_9RHOB</name>
<keyword evidence="3" id="KW-1185">Reference proteome</keyword>
<reference evidence="2 4" key="1">
    <citation type="submission" date="2016-10" db="EMBL/GenBank/DDBJ databases">
        <authorList>
            <person name="Cai Z."/>
        </authorList>
    </citation>
    <scope>NUCLEOTIDE SEQUENCE [LARGE SCALE GENOMIC DNA]</scope>
    <source>
        <strain evidence="2 4">DSM 25227</strain>
    </source>
</reference>
<dbReference type="Proteomes" id="UP000245839">
    <property type="component" value="Unassembled WGS sequence"/>
</dbReference>
<organism evidence="2 4">
    <name type="scientific">Jannaschia seohaensis</name>
    <dbReference type="NCBI Taxonomy" id="475081"/>
    <lineage>
        <taxon>Bacteria</taxon>
        <taxon>Pseudomonadati</taxon>
        <taxon>Pseudomonadota</taxon>
        <taxon>Alphaproteobacteria</taxon>
        <taxon>Rhodobacterales</taxon>
        <taxon>Roseobacteraceae</taxon>
        <taxon>Jannaschia</taxon>
    </lineage>
</organism>